<keyword evidence="2" id="KW-1185">Reference proteome</keyword>
<accession>A0AA88LFW7</accession>
<sequence>QATIMYYLLAAEFLTDIRLLYAASRVVSAAPETLHNVSRLSDQRLNIGIADTNIPNPKLGLDFVPRVGEKVVGSSSVGIFHLYQV</sequence>
<dbReference type="EMBL" id="JAVRJZ010000005">
    <property type="protein sequence ID" value="KAK2722966.1"/>
    <property type="molecule type" value="Genomic_DNA"/>
</dbReference>
<evidence type="ECO:0000313" key="1">
    <source>
        <dbReference type="EMBL" id="KAK2722966.1"/>
    </source>
</evidence>
<organism evidence="1 2">
    <name type="scientific">Artemia franciscana</name>
    <name type="common">Brine shrimp</name>
    <name type="synonym">Artemia sanfranciscana</name>
    <dbReference type="NCBI Taxonomy" id="6661"/>
    <lineage>
        <taxon>Eukaryota</taxon>
        <taxon>Metazoa</taxon>
        <taxon>Ecdysozoa</taxon>
        <taxon>Arthropoda</taxon>
        <taxon>Crustacea</taxon>
        <taxon>Branchiopoda</taxon>
        <taxon>Anostraca</taxon>
        <taxon>Artemiidae</taxon>
        <taxon>Artemia</taxon>
    </lineage>
</organism>
<comment type="caution">
    <text evidence="1">The sequence shown here is derived from an EMBL/GenBank/DDBJ whole genome shotgun (WGS) entry which is preliminary data.</text>
</comment>
<proteinExistence type="predicted"/>
<evidence type="ECO:0000313" key="2">
    <source>
        <dbReference type="Proteomes" id="UP001187531"/>
    </source>
</evidence>
<feature type="non-terminal residue" evidence="1">
    <location>
        <position position="85"/>
    </location>
</feature>
<reference evidence="1" key="1">
    <citation type="submission" date="2023-07" db="EMBL/GenBank/DDBJ databases">
        <title>Chromosome-level genome assembly of Artemia franciscana.</title>
        <authorList>
            <person name="Jo E."/>
        </authorList>
    </citation>
    <scope>NUCLEOTIDE SEQUENCE</scope>
    <source>
        <tissue evidence="1">Whole body</tissue>
    </source>
</reference>
<feature type="non-terminal residue" evidence="1">
    <location>
        <position position="1"/>
    </location>
</feature>
<protein>
    <submittedName>
        <fullName evidence="1">Uncharacterized protein</fullName>
    </submittedName>
</protein>
<dbReference type="Proteomes" id="UP001187531">
    <property type="component" value="Unassembled WGS sequence"/>
</dbReference>
<gene>
    <name evidence="1" type="ORF">QYM36_003230</name>
</gene>
<dbReference type="AlphaFoldDB" id="A0AA88LFW7"/>
<name>A0AA88LFW7_ARTSF</name>